<dbReference type="Pfam" id="PF03670">
    <property type="entry name" value="UPF0184"/>
    <property type="match status" value="1"/>
</dbReference>
<protein>
    <submittedName>
        <fullName evidence="1">Uncharacterized protein</fullName>
    </submittedName>
</protein>
<keyword evidence="2" id="KW-1185">Reference proteome</keyword>
<dbReference type="GeneTree" id="ENSGT00960000188264"/>
<organism evidence="1 2">
    <name type="scientific">Moschus moschiferus</name>
    <name type="common">Siberian musk deer</name>
    <name type="synonym">Moschus sibiricus</name>
    <dbReference type="NCBI Taxonomy" id="68415"/>
    <lineage>
        <taxon>Eukaryota</taxon>
        <taxon>Metazoa</taxon>
        <taxon>Chordata</taxon>
        <taxon>Craniata</taxon>
        <taxon>Vertebrata</taxon>
        <taxon>Euteleostomi</taxon>
        <taxon>Mammalia</taxon>
        <taxon>Eutheria</taxon>
        <taxon>Laurasiatheria</taxon>
        <taxon>Artiodactyla</taxon>
        <taxon>Ruminantia</taxon>
        <taxon>Pecora</taxon>
        <taxon>Moschidae</taxon>
        <taxon>Moschus</taxon>
    </lineage>
</organism>
<dbReference type="AlphaFoldDB" id="A0A8C6D7R1"/>
<evidence type="ECO:0000313" key="2">
    <source>
        <dbReference type="Proteomes" id="UP000694544"/>
    </source>
</evidence>
<dbReference type="PANTHER" id="PTHR34344:SF1">
    <property type="entry name" value="BUBLIN COILED-COIL PROTEIN"/>
    <property type="match status" value="1"/>
</dbReference>
<evidence type="ECO:0000313" key="1">
    <source>
        <dbReference type="Ensembl" id="ENSMMSP00000011591.1"/>
    </source>
</evidence>
<dbReference type="InterPro" id="IPR005374">
    <property type="entry name" value="BBLN_eukaryota"/>
</dbReference>
<dbReference type="Ensembl" id="ENSMMST00000012794.1">
    <property type="protein sequence ID" value="ENSMMSP00000011591.1"/>
    <property type="gene ID" value="ENSMMSG00000008884.1"/>
</dbReference>
<reference evidence="1" key="1">
    <citation type="submission" date="2025-08" db="UniProtKB">
        <authorList>
            <consortium name="Ensembl"/>
        </authorList>
    </citation>
    <scope>IDENTIFICATION</scope>
</reference>
<accession>A0A8C6D7R1</accession>
<dbReference type="Proteomes" id="UP000694544">
    <property type="component" value="Unplaced"/>
</dbReference>
<dbReference type="PANTHER" id="PTHR34344">
    <property type="entry name" value="UPF0184 PROTEIN C9ORF16"/>
    <property type="match status" value="1"/>
</dbReference>
<reference evidence="1" key="2">
    <citation type="submission" date="2025-09" db="UniProtKB">
        <authorList>
            <consortium name="Ensembl"/>
        </authorList>
    </citation>
    <scope>IDENTIFICATION</scope>
</reference>
<sequence length="86" mass="9250">ISAHLSAALWNRAVDMGAKGQEDSIAGQAEYAAIDHMLNQANACLDHLEERNDYLPGCLQECLNPTGRCILRSSSRSGRPQAIASP</sequence>
<proteinExistence type="predicted"/>
<name>A0A8C6D7R1_MOSMO</name>